<accession>A0ABN8HKM0</accession>
<proteinExistence type="inferred from homology"/>
<keyword evidence="8" id="KW-0732">Signal</keyword>
<evidence type="ECO:0000313" key="9">
    <source>
        <dbReference type="EMBL" id="CAH2032157.1"/>
    </source>
</evidence>
<keyword evidence="3" id="KW-0813">Transport</keyword>
<evidence type="ECO:0000256" key="5">
    <source>
        <dbReference type="ARBA" id="ARBA00022692"/>
    </source>
</evidence>
<feature type="chain" id="PRO_5046335696" evidence="8">
    <location>
        <begin position="22"/>
        <end position="498"/>
    </location>
</feature>
<reference evidence="9 10" key="1">
    <citation type="submission" date="2022-03" db="EMBL/GenBank/DDBJ databases">
        <authorList>
            <person name="Koch H."/>
        </authorList>
    </citation>
    <scope>NUCLEOTIDE SEQUENCE [LARGE SCALE GENOMIC DNA]</scope>
    <source>
        <strain evidence="9 10">G1</strain>
    </source>
</reference>
<comment type="subcellular location">
    <subcellularLocation>
        <location evidence="1">Cell outer membrane</location>
    </subcellularLocation>
</comment>
<dbReference type="InterPro" id="IPR003423">
    <property type="entry name" value="OMP_efflux"/>
</dbReference>
<keyword evidence="7" id="KW-0998">Cell outer membrane</keyword>
<keyword evidence="10" id="KW-1185">Reference proteome</keyword>
<evidence type="ECO:0000256" key="8">
    <source>
        <dbReference type="SAM" id="SignalP"/>
    </source>
</evidence>
<dbReference type="SUPFAM" id="SSF56954">
    <property type="entry name" value="Outer membrane efflux proteins (OEP)"/>
    <property type="match status" value="1"/>
</dbReference>
<dbReference type="EMBL" id="OW150024">
    <property type="protein sequence ID" value="CAH2032157.1"/>
    <property type="molecule type" value="Genomic_DNA"/>
</dbReference>
<dbReference type="InterPro" id="IPR051906">
    <property type="entry name" value="TolC-like"/>
</dbReference>
<keyword evidence="5" id="KW-0812">Transmembrane</keyword>
<dbReference type="Pfam" id="PF02321">
    <property type="entry name" value="OEP"/>
    <property type="match status" value="2"/>
</dbReference>
<dbReference type="Proteomes" id="UP001295463">
    <property type="component" value="Chromosome"/>
</dbReference>
<protein>
    <submittedName>
        <fullName evidence="9">Outer membrane protein TolC</fullName>
    </submittedName>
</protein>
<evidence type="ECO:0000313" key="10">
    <source>
        <dbReference type="Proteomes" id="UP001295463"/>
    </source>
</evidence>
<evidence type="ECO:0000256" key="3">
    <source>
        <dbReference type="ARBA" id="ARBA00022448"/>
    </source>
</evidence>
<dbReference type="Gene3D" id="1.20.1600.10">
    <property type="entry name" value="Outer membrane efflux proteins (OEP)"/>
    <property type="match status" value="1"/>
</dbReference>
<gene>
    <name evidence="9" type="ORF">GEAMG1_2321</name>
</gene>
<comment type="similarity">
    <text evidence="2">Belongs to the outer membrane factor (OMF) (TC 1.B.17) family.</text>
</comment>
<organism evidence="9 10">
    <name type="scientific">Trichlorobacter ammonificans</name>
    <dbReference type="NCBI Taxonomy" id="2916410"/>
    <lineage>
        <taxon>Bacteria</taxon>
        <taxon>Pseudomonadati</taxon>
        <taxon>Thermodesulfobacteriota</taxon>
        <taxon>Desulfuromonadia</taxon>
        <taxon>Geobacterales</taxon>
        <taxon>Geobacteraceae</taxon>
        <taxon>Trichlorobacter</taxon>
    </lineage>
</organism>
<evidence type="ECO:0000256" key="6">
    <source>
        <dbReference type="ARBA" id="ARBA00023136"/>
    </source>
</evidence>
<keyword evidence="4" id="KW-1134">Transmembrane beta strand</keyword>
<evidence type="ECO:0000256" key="4">
    <source>
        <dbReference type="ARBA" id="ARBA00022452"/>
    </source>
</evidence>
<sequence length="498" mass="55294">MRRMMVQAVGLLMLVSGVAHGADRVPLTLSDAIRSAVERNLDLKAELYNPAMQEAEYRKSRGLYNPTLSLTTSVGETTSYSLLQASRKLWSRSVQLNAGVSQVLPSGATVSLDYENSYLSSDQTAAAVGLSSYWDSTLGLTLSQPLLKNFGREATELTIEVARLGKDATLEKLQSRLMTLVTQVRTEYFKLYSLQREQEVARVSLELARRILSETQARVVAGVLPAMEILNAQYGVASREKELIDAERAVTDQSDLLRQLVQLEVLGVLEAVDQPLTSRYGTSEQEEVGRALANRPELKELQRNRDAAELQARVADNRTRPDLNLTASAAASGLGESYSRDMDRLGSGNYPAWGVGLTFSYPLGNSAAENEYRKNRLKSDQLSVQIRNQQELIVNEVRAALRAIEANFKLLEVAERGRRFAEERLNAFVRKAEVGLATTKDVLDVEHDLATAKQNQIKAQVAYDTAVTQLWKATGVILEQQQVRMVAPDADRLYRDVR</sequence>
<dbReference type="PANTHER" id="PTHR30026">
    <property type="entry name" value="OUTER MEMBRANE PROTEIN TOLC"/>
    <property type="match status" value="1"/>
</dbReference>
<evidence type="ECO:0000256" key="2">
    <source>
        <dbReference type="ARBA" id="ARBA00007613"/>
    </source>
</evidence>
<evidence type="ECO:0000256" key="1">
    <source>
        <dbReference type="ARBA" id="ARBA00004442"/>
    </source>
</evidence>
<name>A0ABN8HKM0_9BACT</name>
<feature type="signal peptide" evidence="8">
    <location>
        <begin position="1"/>
        <end position="21"/>
    </location>
</feature>
<dbReference type="PANTHER" id="PTHR30026:SF23">
    <property type="entry name" value="TO APRF-PUTATIVE OUTER MEMBRANE EFFLUX PROTEIN OR SECRETED ALKALINE PHOSPHATASE-RELATED"/>
    <property type="match status" value="1"/>
</dbReference>
<evidence type="ECO:0000256" key="7">
    <source>
        <dbReference type="ARBA" id="ARBA00023237"/>
    </source>
</evidence>
<keyword evidence="6" id="KW-0472">Membrane</keyword>